<dbReference type="PROSITE" id="PS51257">
    <property type="entry name" value="PROKAR_LIPOPROTEIN"/>
    <property type="match status" value="1"/>
</dbReference>
<dbReference type="Proteomes" id="UP001501410">
    <property type="component" value="Unassembled WGS sequence"/>
</dbReference>
<accession>A0ABP8MJ95</accession>
<keyword evidence="1" id="KW-0131">Cell cycle</keyword>
<evidence type="ECO:0000313" key="1">
    <source>
        <dbReference type="EMBL" id="GAA4449712.1"/>
    </source>
</evidence>
<reference evidence="2" key="1">
    <citation type="journal article" date="2019" name="Int. J. Syst. Evol. Microbiol.">
        <title>The Global Catalogue of Microorganisms (GCM) 10K type strain sequencing project: providing services to taxonomists for standard genome sequencing and annotation.</title>
        <authorList>
            <consortium name="The Broad Institute Genomics Platform"/>
            <consortium name="The Broad Institute Genome Sequencing Center for Infectious Disease"/>
            <person name="Wu L."/>
            <person name="Ma J."/>
        </authorList>
    </citation>
    <scope>NUCLEOTIDE SEQUENCE [LARGE SCALE GENOMIC DNA]</scope>
    <source>
        <strain evidence="2">JCM 31921</strain>
    </source>
</reference>
<keyword evidence="2" id="KW-1185">Reference proteome</keyword>
<dbReference type="GO" id="GO:0051301">
    <property type="term" value="P:cell division"/>
    <property type="evidence" value="ECO:0007669"/>
    <property type="project" value="UniProtKB-KW"/>
</dbReference>
<proteinExistence type="predicted"/>
<sequence length="303" mass="34950">MDQQKRKISLRKVFLALFTLVLVTACVFAMLSTSRIQDQKPVRGVRVMIENEEEFHFVNKEQIMRQLFVDRHVDVKRIAVGKVDLQRMERILSSNPWIEYAQIYLDNARVLNIKVIQRVPQLRLFTRKGASFYMDSTLHLLPVSDENTHYELLFVNVPDLSDDSISTLYKKTMLQVARTIKRDTFWQAQTSEVVVNSLKDIEIVPVLGTHRILLGTADQLQTKLENIFAFYTDVLNKVGWNRYTIVDARFADQIVAAPSLPWKPPVDRALSNMNWVKTIVGDVAKTEQTANNIAQDTLKTSRL</sequence>
<name>A0ABP8MJ95_9BACT</name>
<evidence type="ECO:0000313" key="2">
    <source>
        <dbReference type="Proteomes" id="UP001501410"/>
    </source>
</evidence>
<keyword evidence="1" id="KW-0132">Cell division</keyword>
<comment type="caution">
    <text evidence="1">The sequence shown here is derived from an EMBL/GenBank/DDBJ whole genome shotgun (WGS) entry which is preliminary data.</text>
</comment>
<dbReference type="RefSeq" id="WP_344822235.1">
    <property type="nucleotide sequence ID" value="NZ_BAABEZ010000002.1"/>
</dbReference>
<gene>
    <name evidence="1" type="ORF">GCM10023092_04460</name>
</gene>
<protein>
    <submittedName>
        <fullName evidence="1">Cell division protein FtsQ/DivIB</fullName>
    </submittedName>
</protein>
<dbReference type="EMBL" id="BAABEZ010000002">
    <property type="protein sequence ID" value="GAA4449712.1"/>
    <property type="molecule type" value="Genomic_DNA"/>
</dbReference>
<organism evidence="1 2">
    <name type="scientific">Rurimicrobium arvi</name>
    <dbReference type="NCBI Taxonomy" id="2049916"/>
    <lineage>
        <taxon>Bacteria</taxon>
        <taxon>Pseudomonadati</taxon>
        <taxon>Bacteroidota</taxon>
        <taxon>Chitinophagia</taxon>
        <taxon>Chitinophagales</taxon>
        <taxon>Chitinophagaceae</taxon>
        <taxon>Rurimicrobium</taxon>
    </lineage>
</organism>